<keyword evidence="4 8" id="KW-0853">WD repeat</keyword>
<dbReference type="GO" id="GO:0045943">
    <property type="term" value="P:positive regulation of transcription by RNA polymerase I"/>
    <property type="evidence" value="ECO:0007669"/>
    <property type="project" value="InterPro"/>
</dbReference>
<dbReference type="InterPro" id="IPR011047">
    <property type="entry name" value="Quinoprotein_ADH-like_sf"/>
</dbReference>
<dbReference type="Pfam" id="PF23769">
    <property type="entry name" value="Beta-prop_WDR75_2nd"/>
    <property type="match status" value="1"/>
</dbReference>
<keyword evidence="2" id="KW-0690">Ribosome biogenesis</keyword>
<evidence type="ECO:0000256" key="1">
    <source>
        <dbReference type="ARBA" id="ARBA00004604"/>
    </source>
</evidence>
<evidence type="ECO:0000256" key="5">
    <source>
        <dbReference type="ARBA" id="ARBA00022737"/>
    </source>
</evidence>
<dbReference type="GO" id="GO:0006364">
    <property type="term" value="P:rRNA processing"/>
    <property type="evidence" value="ECO:0007669"/>
    <property type="project" value="UniProtKB-KW"/>
</dbReference>
<evidence type="ECO:0000313" key="11">
    <source>
        <dbReference type="EMBL" id="OQE29620.1"/>
    </source>
</evidence>
<evidence type="ECO:0000256" key="4">
    <source>
        <dbReference type="ARBA" id="ARBA00022574"/>
    </source>
</evidence>
<sequence length="906" mass="99580">MAGNQSNRQQKRSRASDAAEKVSRPEEPSKRRRTSEGNEEVQGNEVQGTSEKSSTRPNRKARRAIGEEKRKNAPVPWSFSRPVGGRYSNLDPVVTDDEAYLFVGLDTAVQVFATSTSRLLRTLQMETGQKVIGYKLSPIDQTVLYIFTPAFVTKWNWDTGKRLARWGTTNSTIAVDVSENEKADQIASYSIGLHKDGKRQILVSPLADKKLPDIVALETSEQINAIQVAYQGRVIVASDGHRIFLGTTPSVDLETPESTKYTWRETSLPVYATCFHLRENPEAPKSAKGVEAVDLVIGEGSGSILIYQDISNTLVARNADKKSPPRKLHWHRTGVSTVRWSKDGNYLISGGQESVLVLWQLDTGKKQFLPHLSSPINNVVVSPSGNSYIVKLADNSVMVLSARELQPFANVTGIQMSSDVANKESSSRKAFRAVATLHPQHPERLLVAVPASHQSNQHVVQKPNSAVLQTFDIRANSHLSRQALARTNTTTLNMSPEGTPISAPDVRHMDIAEDGKWLATVDTWTPNPRDLQATTRNGNIHESPSGQPEIFLKFWKWNPSSDMWELVTRIDAPHFNENRHASVLALSSRPSCHEFTTLGEDSILRFWCPTARQRSGLKTNASDRHQDTWKCRSVVDLKGCLSITSAPLSMACMSFSEDGSVLAVCLPSDSGANDGLVLLIDARTGTVHYRRTGVFFGTPCSVRFLGKHLIVASTGSVAVWDTVDDVVKPIQLTTTNPTDTLVPPMLAINSRTKSFAVILRELDNATTNNNTKRRRRSRFNIRIYDIPSFELVFQESLTCPPAALLSDVYSGDYIVIDATGSVQRLGCLDKASQKSLQPQEVTSHLNTGLANIFSHGQEKVSAPMIDDSDVVSSGKGLAGVFGDTPSFSLPSISVLFRNVVQTLGSS</sequence>
<dbReference type="SMART" id="SM00320">
    <property type="entry name" value="WD40"/>
    <property type="match status" value="3"/>
</dbReference>
<accession>A0A1V6TUR2</accession>
<feature type="repeat" description="WD" evidence="8">
    <location>
        <begin position="328"/>
        <end position="369"/>
    </location>
</feature>
<evidence type="ECO:0000256" key="8">
    <source>
        <dbReference type="PROSITE-ProRule" id="PRU00221"/>
    </source>
</evidence>
<dbReference type="GO" id="GO:0032040">
    <property type="term" value="C:small-subunit processome"/>
    <property type="evidence" value="ECO:0007669"/>
    <property type="project" value="InterPro"/>
</dbReference>
<evidence type="ECO:0000256" key="6">
    <source>
        <dbReference type="ARBA" id="ARBA00023163"/>
    </source>
</evidence>
<evidence type="ECO:0000256" key="3">
    <source>
        <dbReference type="ARBA" id="ARBA00022552"/>
    </source>
</evidence>
<feature type="compositionally biased region" description="Basic and acidic residues" evidence="9">
    <location>
        <begin position="14"/>
        <end position="29"/>
    </location>
</feature>
<dbReference type="Proteomes" id="UP000191285">
    <property type="component" value="Unassembled WGS sequence"/>
</dbReference>
<dbReference type="InterPro" id="IPR053826">
    <property type="entry name" value="WDR75"/>
</dbReference>
<dbReference type="Gene3D" id="2.130.10.10">
    <property type="entry name" value="YVTN repeat-like/Quinoprotein amine dehydrogenase"/>
    <property type="match status" value="2"/>
</dbReference>
<dbReference type="PROSITE" id="PS50082">
    <property type="entry name" value="WD_REPEATS_2"/>
    <property type="match status" value="1"/>
</dbReference>
<dbReference type="OrthoDB" id="4096at2759"/>
<name>A0A1V6TUR2_9EURO</name>
<dbReference type="SUPFAM" id="SSF50998">
    <property type="entry name" value="Quinoprotein alcohol dehydrogenase-like"/>
    <property type="match status" value="1"/>
</dbReference>
<dbReference type="InterPro" id="IPR015943">
    <property type="entry name" value="WD40/YVTN_repeat-like_dom_sf"/>
</dbReference>
<keyword evidence="5" id="KW-0677">Repeat</keyword>
<feature type="region of interest" description="Disordered" evidence="9">
    <location>
        <begin position="1"/>
        <end position="82"/>
    </location>
</feature>
<dbReference type="AlphaFoldDB" id="A0A1V6TUR2"/>
<dbReference type="Pfam" id="PF23869">
    <property type="entry name" value="Beta-prop_WDR75_1st"/>
    <property type="match status" value="1"/>
</dbReference>
<keyword evidence="7" id="KW-0539">Nucleus</keyword>
<organism evidence="11 12">
    <name type="scientific">Penicillium steckii</name>
    <dbReference type="NCBI Taxonomy" id="303698"/>
    <lineage>
        <taxon>Eukaryota</taxon>
        <taxon>Fungi</taxon>
        <taxon>Dikarya</taxon>
        <taxon>Ascomycota</taxon>
        <taxon>Pezizomycotina</taxon>
        <taxon>Eurotiomycetes</taxon>
        <taxon>Eurotiomycetidae</taxon>
        <taxon>Eurotiales</taxon>
        <taxon>Aspergillaceae</taxon>
        <taxon>Penicillium</taxon>
    </lineage>
</organism>
<evidence type="ECO:0000256" key="9">
    <source>
        <dbReference type="SAM" id="MobiDB-lite"/>
    </source>
</evidence>
<dbReference type="InterPro" id="IPR057644">
    <property type="entry name" value="Beta-prop_WDR75_2nd"/>
</dbReference>
<evidence type="ECO:0000256" key="7">
    <source>
        <dbReference type="ARBA" id="ARBA00023242"/>
    </source>
</evidence>
<keyword evidence="6" id="KW-0804">Transcription</keyword>
<comment type="caution">
    <text evidence="11">The sequence shown here is derived from an EMBL/GenBank/DDBJ whole genome shotgun (WGS) entry which is preliminary data.</text>
</comment>
<reference evidence="12" key="1">
    <citation type="journal article" date="2017" name="Nat. Microbiol.">
        <title>Global analysis of biosynthetic gene clusters reveals vast potential of secondary metabolite production in Penicillium species.</title>
        <authorList>
            <person name="Nielsen J.C."/>
            <person name="Grijseels S."/>
            <person name="Prigent S."/>
            <person name="Ji B."/>
            <person name="Dainat J."/>
            <person name="Nielsen K.F."/>
            <person name="Frisvad J.C."/>
            <person name="Workman M."/>
            <person name="Nielsen J."/>
        </authorList>
    </citation>
    <scope>NUCLEOTIDE SEQUENCE [LARGE SCALE GENOMIC DNA]</scope>
    <source>
        <strain evidence="12">IBT 24891</strain>
    </source>
</reference>
<dbReference type="GO" id="GO:2000234">
    <property type="term" value="P:positive regulation of rRNA processing"/>
    <property type="evidence" value="ECO:0007669"/>
    <property type="project" value="TreeGrafter"/>
</dbReference>
<comment type="subcellular location">
    <subcellularLocation>
        <location evidence="1">Nucleus</location>
        <location evidence="1">Nucleolus</location>
    </subcellularLocation>
</comment>
<dbReference type="STRING" id="303698.A0A1V6TUR2"/>
<protein>
    <recommendedName>
        <fullName evidence="10">WD repeat-containing protein 75 second beta-propeller domain-containing protein</fullName>
    </recommendedName>
</protein>
<dbReference type="EMBL" id="MLKD01000002">
    <property type="protein sequence ID" value="OQE29620.1"/>
    <property type="molecule type" value="Genomic_DNA"/>
</dbReference>
<dbReference type="PROSITE" id="PS50294">
    <property type="entry name" value="WD_REPEATS_REGION"/>
    <property type="match status" value="1"/>
</dbReference>
<evidence type="ECO:0000256" key="2">
    <source>
        <dbReference type="ARBA" id="ARBA00022517"/>
    </source>
</evidence>
<keyword evidence="12" id="KW-1185">Reference proteome</keyword>
<evidence type="ECO:0000259" key="10">
    <source>
        <dbReference type="Pfam" id="PF23769"/>
    </source>
</evidence>
<dbReference type="PANTHER" id="PTHR44215">
    <property type="entry name" value="WD REPEAT-CONTAINING PROTEIN 75"/>
    <property type="match status" value="1"/>
</dbReference>
<dbReference type="PANTHER" id="PTHR44215:SF1">
    <property type="entry name" value="WD REPEAT-CONTAINING PROTEIN 75"/>
    <property type="match status" value="1"/>
</dbReference>
<dbReference type="InterPro" id="IPR001680">
    <property type="entry name" value="WD40_rpt"/>
</dbReference>
<dbReference type="GO" id="GO:0003723">
    <property type="term" value="F:RNA binding"/>
    <property type="evidence" value="ECO:0007669"/>
    <property type="project" value="InterPro"/>
</dbReference>
<feature type="domain" description="WD repeat-containing protein 75 second beta-propeller" evidence="10">
    <location>
        <begin position="545"/>
        <end position="666"/>
    </location>
</feature>
<feature type="compositionally biased region" description="Polar residues" evidence="9">
    <location>
        <begin position="44"/>
        <end position="56"/>
    </location>
</feature>
<gene>
    <name evidence="11" type="ORF">PENSTE_c002G03996</name>
</gene>
<evidence type="ECO:0000313" key="12">
    <source>
        <dbReference type="Proteomes" id="UP000191285"/>
    </source>
</evidence>
<proteinExistence type="predicted"/>
<keyword evidence="3" id="KW-0698">rRNA processing</keyword>